<feature type="region of interest" description="Disordered" evidence="1">
    <location>
        <begin position="3281"/>
        <end position="3320"/>
    </location>
</feature>
<feature type="region of interest" description="Disordered" evidence="1">
    <location>
        <begin position="1013"/>
        <end position="1064"/>
    </location>
</feature>
<feature type="compositionally biased region" description="Basic and acidic residues" evidence="1">
    <location>
        <begin position="3281"/>
        <end position="3290"/>
    </location>
</feature>
<feature type="compositionally biased region" description="Low complexity" evidence="1">
    <location>
        <begin position="663"/>
        <end position="674"/>
    </location>
</feature>
<feature type="region of interest" description="Disordered" evidence="1">
    <location>
        <begin position="3341"/>
        <end position="3386"/>
    </location>
</feature>
<feature type="compositionally biased region" description="Polar residues" evidence="1">
    <location>
        <begin position="650"/>
        <end position="662"/>
    </location>
</feature>
<feature type="compositionally biased region" description="Gly residues" evidence="1">
    <location>
        <begin position="1013"/>
        <end position="1051"/>
    </location>
</feature>
<feature type="compositionally biased region" description="Polar residues" evidence="1">
    <location>
        <begin position="675"/>
        <end position="693"/>
    </location>
</feature>
<feature type="region of interest" description="Disordered" evidence="1">
    <location>
        <begin position="3538"/>
        <end position="3560"/>
    </location>
</feature>
<feature type="compositionally biased region" description="Polar residues" evidence="1">
    <location>
        <begin position="389"/>
        <end position="401"/>
    </location>
</feature>
<name>A0A8J4BGI0_9CHLO</name>
<dbReference type="PANTHER" id="PTHR22028:SF9">
    <property type="entry name" value="SFI1 SPINDLE BODY DOMAIN-CONTAINING PROTEIN"/>
    <property type="match status" value="1"/>
</dbReference>
<feature type="compositionally biased region" description="Low complexity" evidence="1">
    <location>
        <begin position="139"/>
        <end position="148"/>
    </location>
</feature>
<evidence type="ECO:0000313" key="2">
    <source>
        <dbReference type="EMBL" id="GIL61654.1"/>
    </source>
</evidence>
<dbReference type="Proteomes" id="UP000747399">
    <property type="component" value="Unassembled WGS sequence"/>
</dbReference>
<feature type="compositionally biased region" description="Polar residues" evidence="1">
    <location>
        <begin position="149"/>
        <end position="162"/>
    </location>
</feature>
<feature type="compositionally biased region" description="Polar residues" evidence="1">
    <location>
        <begin position="572"/>
        <end position="590"/>
    </location>
</feature>
<feature type="compositionally biased region" description="Low complexity" evidence="1">
    <location>
        <begin position="592"/>
        <end position="608"/>
    </location>
</feature>
<feature type="region of interest" description="Disordered" evidence="1">
    <location>
        <begin position="130"/>
        <end position="215"/>
    </location>
</feature>
<sequence>MLSKITTRSEVSPLRHVRDITARHKGKDNTAYETYCALPSPPKPYSSYDYAIIAEVIRDADAAVAKAYKKGTGSGIVTLQCILKAYEHVLSRHGIKSDEDTYYYRLVLKLSLDPEPDWWAKLNRETGTAGGRSAFLPASSSTVSSNRSTPRASNSRPSSVYRTSPPRRPRSEGTGISAKVNSYSASATPSARSAIPMIGGGGASGRTSPRRSPKFLACSSDRELQEAIRAAVAQASRLQAPLEAPQNAAGRSASTSPRIPASPRSSTQKMQHEPDEAVAARAAAEQATAAAMAAEAALEVARDAVHGHFQMPSGPYKVGPPSVTLTEGSLRAFSAGPRTATAPASATSGSVDGRSMVMHSVPSESGAPSSIYFKDDFGDPSEYGALSSRYPSYTSHGTRTPSGGLGHVSSYREDPSYRSSLAPSSQMLRRSMSINTVASGGNRSGLSSGASRLASDTGVDGLSTNFGSREGASGVGDGASIFSAKTGVSGSSFPAGASSGHGQLGSSARSENGRNISGIDGSAHSMAFSAGSRPAGGGSGGSTMRSEGGFSGPTHTSGRTSPVRTQGGVRSESGTSIGTRASGHPSTITNGPRGSAVSHSSSRPGSVSMRGEGGASLSTHGSGRISPVEGVDGAGASGSIYNEPAGEHSGPSTTRGGSFRTESSVPPSVAGASSRNGSVRSASASGVPSTRASTVAGGAARGSNHSSSAPGDGRFSAGTGVGHAGSRNFGSGPSSVKSAGGSSSRLPSSSFGGFQSDGGQPTAPATEEGGTSRTGSAPAARSSAASLRTGSSIGTVPRGSGSAASGNSQNQSYSAWPEGGGGGGGSGPQSAPSASNYGGSRSREASASYHDPVGDDGFCFHSGAVSGSIRSAASHDGQVLRRSSLRAGVPSAGGFGHVSGGGADIYAREASVGYEYPPEANVGFSGGSHELSFGFSAGGGFGQRDDSYTPFASGPSIHFPMGAGAGPQGAAEVGYSLPVMYNPYPHEANPVSPQFEGGGFPWFAHEGVPGGSGGGGGFYPPGVDGGSWGPDGGSGGGGNGGGGGEGWGTDGNGRPPSPLDGDGAESELMEEAEAYMDFSRMARAFQTWRRNTSTRRISRSERDQALHNWAVATSFWAVQLLRRCFNKWRTLAPRKALMAMSIWGDNSRAGCFRRWLVFTRFLRSKGAQGVRLWRGRLIQRCWRQWRVYTWARQRKARAIKRARKSWTERTLRSYWLQWQDFTADRQHKVLAAEKAIVFWSDRRLQSCWLEWRSFTTTKRRLTLAMRRALAFWSDRQLLTSLLEWRQLTLDRRRKTLHMSRAIKFWTGSALRACWRQWRGFAAASRCKALAKQRAFGFWSARVRLSCVRSWQRYTIDRQRKTEATDKALRLWASRSLAACWSTWLSFTTKQQHKAVGLAKALGFFRDRTFRNCLSEWSLQVEATRQNMHLAETMRVRRLLHKWQVVARSLSNLLAAHDTIQQADRQRLLLASMRTLANAYAARDEASKRLRLALVRLQTRRLRGAFNKLRAVSIRGQRKRERSVMALEWWSSRCLARSWTAWRKAQENSTYSMEAARNHALKILRPLLRNAFYGWLGWHEGKMMRRSREVDACRTLIRRKQHLVLRAWRGSVLNNVQLIAACQSIMRNEVHRLMVAAVRQLRREHDHARRAAEGRRAVQSGAARRCLRHWKALGQARQAQDELRIQRLRVAAAQRIRRILMAWQLVACLHAEHDRLVHVCIIRINRRQAAAIIRAWRGTVLDSVTMRMKMLAALLAWERGLKVRAWRAWNALLAASQASACRFTMAARHYRTRRLGLCFGALLTAWRAYRERLVRALRFRTLHTRGLVAEVLAAWKELVEMLKWKNLRTRRAVTHAHHRLLAGSLYGWYYITRHRVESKHTVAVAVLHWVRRRRAATISWWRAWAATHRALRLRGEGYWMVRAGRTKAAVFLRLRANVVRNLHIAAAVTHRNRYMARLALSGWLLRTLLAAEWVSRLQSVGTQLSWKVLEDSLATWQAYVVERRRINVMMRTAMHYWRLGRQRSALDSLRWHATRRQIMRAAVVRGCQRVASRVLRAWCAEAHYRRGLRDRFALLQFHTRRGTLKRNLDRWRIFLVVLAFRRDQQIVAVQHYLRVMLWRAFRGWYLYHMHLRHAAERSQAIARRWRRRDAAVVLAAFAENVVFRRQMRDAEAVFRITCSRRVFAAWQEFLGMKRATEFWSHKRLTGMVAAWRQYVRWRRGLRAIGAHVALRWRSLTAALVLATWRDLTRERQRLMELGFILAARTTRSALSALLLAWSDYATRSAWLKCIAAAIAARVRAKTLSALLTTWHVTVVRRAGLKRTAATITARSRHSTLVTAFGFWYWHALNAARLRQISEQLSARTRRGLIAIAMVAWCSHVGRAVRLRASHEVIATRVRLGALRATFFTWRGRTAYKVHLKSIKHQIIAQRRAYTSGRAIRLWHSYAAYKGRLRAAERRVSHRLYLREAGVLFKEWRARAAYKARLHRAEKSVTLRIRMSALEDLFCGWRNWTQYKARLATAGAQVVWRQRRSWLIEVYSAWRSYAAYRAKLRGGSETVQTCRHRRMLAMAYRTWRLYVLRMSALRGLLERVLMRVTGLAFYGWREMVADAKRWRAVQEATRARLEQNPALADTACYAAARLRLWPLSLAFYTWYDNSQECRYLRGKASDAIFTYAGTLLRKALATWLAYALRRRHMRQKLNRFRAAAKTKAQKGTFRRWQLLAQYHRTLRRAARVLKEKVDGQTLRSTMQLWRATAARWSGLKGILARSMARLLSIAWDGWIEETMAGREKAQAVRVIGTRWAHRILAYYLAAWRRLVSAVKAVRRLLARMQRRRKLWSWAAWQEAVFRGALVRGGELNRQLIAHRVLRGWRRVAADVRRAGKLKAQMQQRKAHKVLMDWRRLWLARVCCRRVYYRRVLVGWYERTQELRQARARLWHAAHVILYGSMARCFTVWWQHTQAMAIKRAVFVRKQRALAEALRRGDELAARRNAELTEVAFRAWRWLAIIYKEVQRRRAVASGRMAAVVWAGWREYTRVRRAREAKKDTVLRRRLLSRPLAAWRKAAAGAKAKLGAAVMHRRAILLESAMCAWFSYHDHVAARRAALRRALAAGYAAAAAALRSRAWEAWCEVMMRRIAVREVVDQAIRRRCRRSLQLAFDLWFKYTQAMHSGGIDPGSPYLTPRGRDADRRLVIRMAAMAGNEQALVGSDSVPPGGVLDGLYPSSGLKQALERRQEVAAFLSLARHTSPSTGGGGGGSRGGSGITAGAAFASAMLAERQRLRHLDRERRPSHDSGNGPSGSGSGTASMAGSSHASSFTSTLSSGMNGADLVDLALQVVQAAPGLSPQGKGKSRRPSSAGQNQYGTGTAAQRPVRTFRDSDTGISGSPYDDRLDLRALYDVAGTRASSVPPPPAAHGYAGPPAPLGGFTPSHLPVDRLTPLSRGASALANPSAAVVQITPRRIEFTAGRSGTGAYDNAPSYYGYVTASRSQQVRRETDSDVSTTSSDLLPPSEVRTRAAATAAAEDAITAAATAVAAVSSWRSGTTSREPHSSAKGRGWPWGPAHQATGGKGRVGGGMVATMQPNFAGLQQAAAAAAAASGRRKGTGMLQLGASEHMSGWQTSGASRGSAGGISGVSASGGGAGGMPSAAAAVVPAVPYRGSILDRRAVHQGR</sequence>
<feature type="compositionally biased region" description="Low complexity" evidence="1">
    <location>
        <begin position="492"/>
        <end position="501"/>
    </location>
</feature>
<feature type="compositionally biased region" description="Polar residues" evidence="1">
    <location>
        <begin position="179"/>
        <end position="191"/>
    </location>
</feature>
<evidence type="ECO:0000313" key="3">
    <source>
        <dbReference type="Proteomes" id="UP000747399"/>
    </source>
</evidence>
<feature type="compositionally biased region" description="Low complexity" evidence="1">
    <location>
        <begin position="730"/>
        <end position="760"/>
    </location>
</feature>
<feature type="compositionally biased region" description="Low complexity" evidence="1">
    <location>
        <begin position="799"/>
        <end position="817"/>
    </location>
</feature>
<evidence type="ECO:0000256" key="1">
    <source>
        <dbReference type="SAM" id="MobiDB-lite"/>
    </source>
</evidence>
<feature type="region of interest" description="Disordered" evidence="1">
    <location>
        <begin position="388"/>
        <end position="426"/>
    </location>
</feature>
<proteinExistence type="predicted"/>
<comment type="caution">
    <text evidence="2">The sequence shown here is derived from an EMBL/GenBank/DDBJ whole genome shotgun (WGS) entry which is preliminary data.</text>
</comment>
<dbReference type="EMBL" id="BNCO01000046">
    <property type="protein sequence ID" value="GIL61654.1"/>
    <property type="molecule type" value="Genomic_DNA"/>
</dbReference>
<feature type="compositionally biased region" description="Polar residues" evidence="1">
    <location>
        <begin position="252"/>
        <end position="269"/>
    </location>
</feature>
<protein>
    <recommendedName>
        <fullName evidence="4">Sfi1 spindle body domain-containing protein</fullName>
    </recommendedName>
</protein>
<feature type="region of interest" description="Disordered" evidence="1">
    <location>
        <begin position="3485"/>
        <end position="3506"/>
    </location>
</feature>
<feature type="region of interest" description="Disordered" evidence="1">
    <location>
        <begin position="3243"/>
        <end position="3262"/>
    </location>
</feature>
<feature type="region of interest" description="Disordered" evidence="1">
    <location>
        <begin position="492"/>
        <end position="850"/>
    </location>
</feature>
<organism evidence="2 3">
    <name type="scientific">Volvox africanus</name>
    <dbReference type="NCBI Taxonomy" id="51714"/>
    <lineage>
        <taxon>Eukaryota</taxon>
        <taxon>Viridiplantae</taxon>
        <taxon>Chlorophyta</taxon>
        <taxon>core chlorophytes</taxon>
        <taxon>Chlorophyceae</taxon>
        <taxon>CS clade</taxon>
        <taxon>Chlamydomonadales</taxon>
        <taxon>Volvocaceae</taxon>
        <taxon>Volvox</taxon>
    </lineage>
</organism>
<feature type="compositionally biased region" description="Polar residues" evidence="1">
    <location>
        <begin position="553"/>
        <end position="564"/>
    </location>
</feature>
<feature type="compositionally biased region" description="Gly residues" evidence="1">
    <location>
        <begin position="3249"/>
        <end position="3262"/>
    </location>
</feature>
<evidence type="ECO:0008006" key="4">
    <source>
        <dbReference type="Google" id="ProtNLM"/>
    </source>
</evidence>
<feature type="compositionally biased region" description="Low complexity" evidence="1">
    <location>
        <begin position="3302"/>
        <end position="3320"/>
    </location>
</feature>
<feature type="compositionally biased region" description="Low complexity" evidence="1">
    <location>
        <begin position="771"/>
        <end position="792"/>
    </location>
</feature>
<keyword evidence="3" id="KW-1185">Reference proteome</keyword>
<feature type="compositionally biased region" description="Polar residues" evidence="1">
    <location>
        <begin position="417"/>
        <end position="426"/>
    </location>
</feature>
<dbReference type="InterPro" id="IPR052270">
    <property type="entry name" value="CACF_protein"/>
</dbReference>
<dbReference type="GO" id="GO:0019902">
    <property type="term" value="F:phosphatase binding"/>
    <property type="evidence" value="ECO:0007669"/>
    <property type="project" value="TreeGrafter"/>
</dbReference>
<feature type="region of interest" description="Disordered" evidence="1">
    <location>
        <begin position="241"/>
        <end position="273"/>
    </location>
</feature>
<feature type="compositionally biased region" description="Gly residues" evidence="1">
    <location>
        <begin position="818"/>
        <end position="827"/>
    </location>
</feature>
<gene>
    <name evidence="2" type="ORF">Vafri_16053</name>
</gene>
<accession>A0A8J4BGI0</accession>
<dbReference type="PANTHER" id="PTHR22028">
    <property type="entry name" value="SFI1 SPINDLE BODY DOMAIN-CONTAINING PROTEIN-RELATED"/>
    <property type="match status" value="1"/>
</dbReference>
<reference evidence="2" key="1">
    <citation type="journal article" date="2021" name="Proc. Natl. Acad. Sci. U.S.A.">
        <title>Three genomes in the algal genus Volvox reveal the fate of a haploid sex-determining region after a transition to homothallism.</title>
        <authorList>
            <person name="Yamamoto K."/>
            <person name="Hamaji T."/>
            <person name="Kawai-Toyooka H."/>
            <person name="Matsuzaki R."/>
            <person name="Takahashi F."/>
            <person name="Nishimura Y."/>
            <person name="Kawachi M."/>
            <person name="Noguchi H."/>
            <person name="Minakuchi Y."/>
            <person name="Umen J.G."/>
            <person name="Toyoda A."/>
            <person name="Nozaki H."/>
        </authorList>
    </citation>
    <scope>NUCLEOTIDE SEQUENCE</scope>
    <source>
        <strain evidence="2">NIES-3780</strain>
    </source>
</reference>
<feature type="compositionally biased region" description="Polar residues" evidence="1">
    <location>
        <begin position="504"/>
        <end position="515"/>
    </location>
</feature>
<feature type="compositionally biased region" description="Polar residues" evidence="1">
    <location>
        <begin position="3353"/>
        <end position="3366"/>
    </location>
</feature>